<organism evidence="8 9">
    <name type="scientific">Candidatus Nomurabacteria bacterium CG10_big_fil_rev_8_21_14_0_10_35_16</name>
    <dbReference type="NCBI Taxonomy" id="1974731"/>
    <lineage>
        <taxon>Bacteria</taxon>
        <taxon>Candidatus Nomuraibacteriota</taxon>
    </lineage>
</organism>
<evidence type="ECO:0000256" key="3">
    <source>
        <dbReference type="ARBA" id="ARBA00023002"/>
    </source>
</evidence>
<evidence type="ECO:0000256" key="1">
    <source>
        <dbReference type="ARBA" id="ARBA00005791"/>
    </source>
</evidence>
<evidence type="ECO:0000256" key="6">
    <source>
        <dbReference type="SAM" id="Phobius"/>
    </source>
</evidence>
<comment type="similarity">
    <text evidence="1">Belongs to the thioredoxin family. DsbA subfamily.</text>
</comment>
<dbReference type="Gene3D" id="3.40.30.10">
    <property type="entry name" value="Glutaredoxin"/>
    <property type="match status" value="1"/>
</dbReference>
<keyword evidence="6" id="KW-0472">Membrane</keyword>
<dbReference type="InterPro" id="IPR036249">
    <property type="entry name" value="Thioredoxin-like_sf"/>
</dbReference>
<sequence length="232" mass="26154">MQTNNQIVSAIIIAGVLIAGAILLKDSKPRELSPQNQIPSANEIDFSNLEIRPISAEDHITGNIDADLIVLEYSDTECPFCKIFHETMHKILQEKENVAWIYRHYPIPGLHPKASREAEATECAFEQGGNEGFWKYIDRLFSITPPNNQLEDQELTNIAQYVDLNTSSFYTCLESGKYKNKVEADVEDGNKAGAGRFGTPFSLILKNGEIVDMIRGAQPYEKILQQLEYWSN</sequence>
<name>A0A2H0TD27_9BACT</name>
<dbReference type="PANTHER" id="PTHR13887">
    <property type="entry name" value="GLUTATHIONE S-TRANSFERASE KAPPA"/>
    <property type="match status" value="1"/>
</dbReference>
<dbReference type="PANTHER" id="PTHR13887:SF14">
    <property type="entry name" value="DISULFIDE BOND FORMATION PROTEIN D"/>
    <property type="match status" value="1"/>
</dbReference>
<evidence type="ECO:0000313" key="8">
    <source>
        <dbReference type="EMBL" id="PIR68165.1"/>
    </source>
</evidence>
<dbReference type="Pfam" id="PF13462">
    <property type="entry name" value="Thioredoxin_4"/>
    <property type="match status" value="1"/>
</dbReference>
<dbReference type="AlphaFoldDB" id="A0A2H0TD27"/>
<dbReference type="CDD" id="cd02972">
    <property type="entry name" value="DsbA_family"/>
    <property type="match status" value="1"/>
</dbReference>
<comment type="caution">
    <text evidence="8">The sequence shown here is derived from an EMBL/GenBank/DDBJ whole genome shotgun (WGS) entry which is preliminary data.</text>
</comment>
<keyword evidence="4" id="KW-1015">Disulfide bond</keyword>
<evidence type="ECO:0000256" key="2">
    <source>
        <dbReference type="ARBA" id="ARBA00022729"/>
    </source>
</evidence>
<keyword evidence="5" id="KW-0676">Redox-active center</keyword>
<keyword evidence="3" id="KW-0560">Oxidoreductase</keyword>
<dbReference type="PROSITE" id="PS51352">
    <property type="entry name" value="THIOREDOXIN_2"/>
    <property type="match status" value="1"/>
</dbReference>
<dbReference type="InterPro" id="IPR012336">
    <property type="entry name" value="Thioredoxin-like_fold"/>
</dbReference>
<keyword evidence="2" id="KW-0732">Signal</keyword>
<dbReference type="EMBL" id="PFCQ01000013">
    <property type="protein sequence ID" value="PIR68165.1"/>
    <property type="molecule type" value="Genomic_DNA"/>
</dbReference>
<gene>
    <name evidence="8" type="ORF">COU49_02330</name>
</gene>
<dbReference type="SUPFAM" id="SSF52833">
    <property type="entry name" value="Thioredoxin-like"/>
    <property type="match status" value="1"/>
</dbReference>
<dbReference type="InterPro" id="IPR013766">
    <property type="entry name" value="Thioredoxin_domain"/>
</dbReference>
<evidence type="ECO:0000259" key="7">
    <source>
        <dbReference type="PROSITE" id="PS51352"/>
    </source>
</evidence>
<keyword evidence="6" id="KW-1133">Transmembrane helix</keyword>
<keyword evidence="6" id="KW-0812">Transmembrane</keyword>
<protein>
    <recommendedName>
        <fullName evidence="7">Thioredoxin domain-containing protein</fullName>
    </recommendedName>
</protein>
<evidence type="ECO:0000256" key="4">
    <source>
        <dbReference type="ARBA" id="ARBA00023157"/>
    </source>
</evidence>
<proteinExistence type="inferred from homology"/>
<reference evidence="9" key="1">
    <citation type="submission" date="2017-09" db="EMBL/GenBank/DDBJ databases">
        <title>Depth-based differentiation of microbial function through sediment-hosted aquifers and enrichment of novel symbionts in the deep terrestrial subsurface.</title>
        <authorList>
            <person name="Probst A.J."/>
            <person name="Ladd B."/>
            <person name="Jarett J.K."/>
            <person name="Geller-Mcgrath D.E."/>
            <person name="Sieber C.M.K."/>
            <person name="Emerson J.B."/>
            <person name="Anantharaman K."/>
            <person name="Thomas B.C."/>
            <person name="Malmstrom R."/>
            <person name="Stieglmeier M."/>
            <person name="Klingl A."/>
            <person name="Woyke T."/>
            <person name="Ryan C.M."/>
            <person name="Banfield J.F."/>
        </authorList>
    </citation>
    <scope>NUCLEOTIDE SEQUENCE [LARGE SCALE GENOMIC DNA]</scope>
</reference>
<evidence type="ECO:0000256" key="5">
    <source>
        <dbReference type="ARBA" id="ARBA00023284"/>
    </source>
</evidence>
<feature type="transmembrane region" description="Helical" evidence="6">
    <location>
        <begin position="6"/>
        <end position="24"/>
    </location>
</feature>
<feature type="domain" description="Thioredoxin" evidence="7">
    <location>
        <begin position="32"/>
        <end position="232"/>
    </location>
</feature>
<evidence type="ECO:0000313" key="9">
    <source>
        <dbReference type="Proteomes" id="UP000230094"/>
    </source>
</evidence>
<dbReference type="Proteomes" id="UP000230094">
    <property type="component" value="Unassembled WGS sequence"/>
</dbReference>
<accession>A0A2H0TD27</accession>
<dbReference type="GO" id="GO:0016491">
    <property type="term" value="F:oxidoreductase activity"/>
    <property type="evidence" value="ECO:0007669"/>
    <property type="project" value="UniProtKB-KW"/>
</dbReference>